<organism evidence="2 3">
    <name type="scientific">Spinacia oleracea</name>
    <name type="common">Spinach</name>
    <dbReference type="NCBI Taxonomy" id="3562"/>
    <lineage>
        <taxon>Eukaryota</taxon>
        <taxon>Viridiplantae</taxon>
        <taxon>Streptophyta</taxon>
        <taxon>Embryophyta</taxon>
        <taxon>Tracheophyta</taxon>
        <taxon>Spermatophyta</taxon>
        <taxon>Magnoliopsida</taxon>
        <taxon>eudicotyledons</taxon>
        <taxon>Gunneridae</taxon>
        <taxon>Pentapetalae</taxon>
        <taxon>Caryophyllales</taxon>
        <taxon>Chenopodiaceae</taxon>
        <taxon>Chenopodioideae</taxon>
        <taxon>Anserineae</taxon>
        <taxon>Spinacia</taxon>
    </lineage>
</organism>
<proteinExistence type="predicted"/>
<dbReference type="InterPro" id="IPR007374">
    <property type="entry name" value="ASCH_domain"/>
</dbReference>
<dbReference type="InterPro" id="IPR015947">
    <property type="entry name" value="PUA-like_sf"/>
</dbReference>
<protein>
    <recommendedName>
        <fullName evidence="1">ASCH domain-containing protein</fullName>
    </recommendedName>
</protein>
<evidence type="ECO:0000259" key="1">
    <source>
        <dbReference type="SMART" id="SM01022"/>
    </source>
</evidence>
<dbReference type="Pfam" id="PF04266">
    <property type="entry name" value="ASCH"/>
    <property type="match status" value="1"/>
</dbReference>
<sequence length="402" mass="45163">MDRNEVKASSPGVSAVQLNDCLEDLLNFVLQSSINGTLDFNLALSADFCSGLLKHDDHHHHNITSPTSNDISEGVPPYPLYKRFASALQQWIISGSFFSTSENVPELLCEDESLKEIKYKWNELVSQKGSELVYMLKSIKFELHVQEPYFSQLKDGMKTVEGRCAVGNYNRIQSGDLIFFNKCLMLEVQDVRYYSSFVEMLEAETLETVLPGVPTIEEGEQIYRKFYTKEKEQSNGVLAICVGRPATQPHIVLSDILSGLGYRGIQSLLGLKHTVGTIPEALPPPISTLYSSFALPHKSNIKGCTLTEGARALTKHVNRCSSNYWGKVEGSDSTKNQLAIEVITRIIDQCRWLNVHNVQPHGAVFEIRIPQGYGARWSVDGTKFIGFLEPYMENGHSKKWRH</sequence>
<gene>
    <name evidence="3" type="primary">LOC110802286</name>
</gene>
<dbReference type="Proteomes" id="UP000813463">
    <property type="component" value="Chromosome 3"/>
</dbReference>
<feature type="domain" description="ASCH" evidence="1">
    <location>
        <begin position="143"/>
        <end position="246"/>
    </location>
</feature>
<dbReference type="Gene3D" id="2.30.130.30">
    <property type="entry name" value="Hypothetical protein"/>
    <property type="match status" value="1"/>
</dbReference>
<reference evidence="2" key="1">
    <citation type="journal article" date="2021" name="Nat. Commun.">
        <title>Genomic analyses provide insights into spinach domestication and the genetic basis of agronomic traits.</title>
        <authorList>
            <person name="Cai X."/>
            <person name="Sun X."/>
            <person name="Xu C."/>
            <person name="Sun H."/>
            <person name="Wang X."/>
            <person name="Ge C."/>
            <person name="Zhang Z."/>
            <person name="Wang Q."/>
            <person name="Fei Z."/>
            <person name="Jiao C."/>
            <person name="Wang Q."/>
        </authorList>
    </citation>
    <scope>NUCLEOTIDE SEQUENCE [LARGE SCALE GENOMIC DNA]</scope>
    <source>
        <strain evidence="2">cv. Varoflay</strain>
    </source>
</reference>
<dbReference type="CDD" id="cd06555">
    <property type="entry name" value="ASCH_PF0470_like"/>
    <property type="match status" value="1"/>
</dbReference>
<dbReference type="AlphaFoldDB" id="A0A9R0J8K9"/>
<dbReference type="GeneID" id="110802286"/>
<dbReference type="SUPFAM" id="SSF88697">
    <property type="entry name" value="PUA domain-like"/>
    <property type="match status" value="1"/>
</dbReference>
<evidence type="ECO:0000313" key="3">
    <source>
        <dbReference type="RefSeq" id="XP_021863428.2"/>
    </source>
</evidence>
<accession>A0A9R0J8K9</accession>
<dbReference type="KEGG" id="soe:110802286"/>
<dbReference type="PANTHER" id="PTHR34204">
    <property type="entry name" value="RNA-BINDING ASCH DOMAIN PROTEIN"/>
    <property type="match status" value="1"/>
</dbReference>
<keyword evidence="2" id="KW-1185">Reference proteome</keyword>
<dbReference type="RefSeq" id="XP_021863428.2">
    <property type="nucleotide sequence ID" value="XM_022007736.2"/>
</dbReference>
<dbReference type="PANTHER" id="PTHR34204:SF2">
    <property type="entry name" value="RNA-BINDING ASCH DOMAIN PROTEIN"/>
    <property type="match status" value="1"/>
</dbReference>
<reference evidence="3" key="2">
    <citation type="submission" date="2025-08" db="UniProtKB">
        <authorList>
            <consortium name="RefSeq"/>
        </authorList>
    </citation>
    <scope>IDENTIFICATION</scope>
    <source>
        <tissue evidence="3">Leaf</tissue>
    </source>
</reference>
<dbReference type="SMART" id="SM01022">
    <property type="entry name" value="ASCH"/>
    <property type="match status" value="1"/>
</dbReference>
<evidence type="ECO:0000313" key="2">
    <source>
        <dbReference type="Proteomes" id="UP000813463"/>
    </source>
</evidence>
<name>A0A9R0J8K9_SPIOL</name>